<feature type="region of interest" description="Disordered" evidence="2">
    <location>
        <begin position="103"/>
        <end position="144"/>
    </location>
</feature>
<sequence length="317" mass="35984">MNTFEQPIPFQPTLHCPAPIPPPRSSSTIRSQTSQISPHSPSKPLPEQPAIHVSEFQEAPHHHQSQRPNSFYAEADFEDAPPAAQSNTYDNDVDVYAEISQEPVQNYANEEQEQYNEKHQEEDGQQDHQHQRENSYNTLQQQAEPEFSAEELIRPVAALMQLDLAGELIYFRDRFADLQQGQPSFEQERSALLELERSTEALMTSRKVLTEKQRQLLLLHINDSRRPNLQNEVVQLTTECRAMEHQWRIGKESYHRDYVVAAAKAAAAAAAKANAELKAQTEKDIEVLKAQIANLQRQLDAVAARRSQMLFATQGAA</sequence>
<organism evidence="3 4">
    <name type="scientific">Linnemannia elongata AG-77</name>
    <dbReference type="NCBI Taxonomy" id="1314771"/>
    <lineage>
        <taxon>Eukaryota</taxon>
        <taxon>Fungi</taxon>
        <taxon>Fungi incertae sedis</taxon>
        <taxon>Mucoromycota</taxon>
        <taxon>Mortierellomycotina</taxon>
        <taxon>Mortierellomycetes</taxon>
        <taxon>Mortierellales</taxon>
        <taxon>Mortierellaceae</taxon>
        <taxon>Linnemannia</taxon>
    </lineage>
</organism>
<evidence type="ECO:0000313" key="3">
    <source>
        <dbReference type="EMBL" id="OAQ35535.1"/>
    </source>
</evidence>
<name>A0A197KDF0_9FUNG</name>
<keyword evidence="1" id="KW-0175">Coiled coil</keyword>
<feature type="compositionally biased region" description="Basic and acidic residues" evidence="2">
    <location>
        <begin position="115"/>
        <end position="133"/>
    </location>
</feature>
<feature type="coiled-coil region" evidence="1">
    <location>
        <begin position="226"/>
        <end position="305"/>
    </location>
</feature>
<evidence type="ECO:0000256" key="1">
    <source>
        <dbReference type="SAM" id="Coils"/>
    </source>
</evidence>
<dbReference type="OrthoDB" id="2412789at2759"/>
<feature type="region of interest" description="Disordered" evidence="2">
    <location>
        <begin position="1"/>
        <end position="88"/>
    </location>
</feature>
<reference evidence="3 4" key="1">
    <citation type="submission" date="2016-05" db="EMBL/GenBank/DDBJ databases">
        <title>Genome sequencing reveals origins of a unique bacterial endosymbiosis in the earliest lineages of terrestrial Fungi.</title>
        <authorList>
            <consortium name="DOE Joint Genome Institute"/>
            <person name="Uehling J."/>
            <person name="Gryganskyi A."/>
            <person name="Hameed K."/>
            <person name="Tschaplinski T."/>
            <person name="Misztal P."/>
            <person name="Wu S."/>
            <person name="Desiro A."/>
            <person name="Vande Pol N."/>
            <person name="Du Z.-Y."/>
            <person name="Zienkiewicz A."/>
            <person name="Zienkiewicz K."/>
            <person name="Morin E."/>
            <person name="Tisserant E."/>
            <person name="Splivallo R."/>
            <person name="Hainaut M."/>
            <person name="Henrissat B."/>
            <person name="Ohm R."/>
            <person name="Kuo A."/>
            <person name="Yan J."/>
            <person name="Lipzen A."/>
            <person name="Nolan M."/>
            <person name="Labutti K."/>
            <person name="Barry K."/>
            <person name="Goldstein A."/>
            <person name="Labbe J."/>
            <person name="Schadt C."/>
            <person name="Tuskan G."/>
            <person name="Grigoriev I."/>
            <person name="Martin F."/>
            <person name="Vilgalys R."/>
            <person name="Bonito G."/>
        </authorList>
    </citation>
    <scope>NUCLEOTIDE SEQUENCE [LARGE SCALE GENOMIC DNA]</scope>
    <source>
        <strain evidence="3 4">AG-77</strain>
    </source>
</reference>
<proteinExistence type="predicted"/>
<feature type="compositionally biased region" description="Polar residues" evidence="2">
    <location>
        <begin position="134"/>
        <end position="143"/>
    </location>
</feature>
<dbReference type="Proteomes" id="UP000078512">
    <property type="component" value="Unassembled WGS sequence"/>
</dbReference>
<evidence type="ECO:0000313" key="4">
    <source>
        <dbReference type="Proteomes" id="UP000078512"/>
    </source>
</evidence>
<feature type="compositionally biased region" description="Low complexity" evidence="2">
    <location>
        <begin position="25"/>
        <end position="38"/>
    </location>
</feature>
<dbReference type="AlphaFoldDB" id="A0A197KDF0"/>
<gene>
    <name evidence="3" type="ORF">K457DRAFT_13450</name>
</gene>
<protein>
    <submittedName>
        <fullName evidence="3">Uncharacterized protein</fullName>
    </submittedName>
</protein>
<keyword evidence="4" id="KW-1185">Reference proteome</keyword>
<dbReference type="EMBL" id="KV442014">
    <property type="protein sequence ID" value="OAQ35535.1"/>
    <property type="molecule type" value="Genomic_DNA"/>
</dbReference>
<evidence type="ECO:0000256" key="2">
    <source>
        <dbReference type="SAM" id="MobiDB-lite"/>
    </source>
</evidence>
<accession>A0A197KDF0</accession>